<feature type="coiled-coil region" evidence="1">
    <location>
        <begin position="148"/>
        <end position="175"/>
    </location>
</feature>
<sequence length="243" mass="29052">MLNKTKDTAVVSDTDAYVFYEKYNENDLLSKYIHRENIDKLKKTAWFSRRKKWNIPFRHSDLVMIRKAICQHPDNWESHLADTIRLSESRCWVDWIITGAYQYWQNKNHGELITLKNTYDECLINEKQLSALVSLYRDNDILVGQSVIDETKHKLSECEQTAAQLENEINTLQQSVLFSIRDLYDAFRATVYHNNTLKHDHFPDELQIFIDSLLLLKENNNERVYQWLYQRNLCLHGDTILWY</sequence>
<gene>
    <name evidence="2" type="ORF">N0392_06130</name>
</gene>
<keyword evidence="1" id="KW-0175">Coiled coil</keyword>
<dbReference type="AlphaFoldDB" id="A0A9Q4CNS9"/>
<evidence type="ECO:0000256" key="1">
    <source>
        <dbReference type="SAM" id="Coils"/>
    </source>
</evidence>
<dbReference type="RefSeq" id="WP_260250231.1">
    <property type="nucleotide sequence ID" value="NZ_JALMEJ010000019.1"/>
</dbReference>
<evidence type="ECO:0000313" key="2">
    <source>
        <dbReference type="EMBL" id="MCY0789261.1"/>
    </source>
</evidence>
<comment type="caution">
    <text evidence="2">The sequence shown here is derived from an EMBL/GenBank/DDBJ whole genome shotgun (WGS) entry which is preliminary data.</text>
</comment>
<organism evidence="2 3">
    <name type="scientific">Morganella morganii</name>
    <name type="common">Proteus morganii</name>
    <dbReference type="NCBI Taxonomy" id="582"/>
    <lineage>
        <taxon>Bacteria</taxon>
        <taxon>Pseudomonadati</taxon>
        <taxon>Pseudomonadota</taxon>
        <taxon>Gammaproteobacteria</taxon>
        <taxon>Enterobacterales</taxon>
        <taxon>Morganellaceae</taxon>
        <taxon>Morganella</taxon>
    </lineage>
</organism>
<dbReference type="EMBL" id="JAPNMI010000003">
    <property type="protein sequence ID" value="MCY0789261.1"/>
    <property type="molecule type" value="Genomic_DNA"/>
</dbReference>
<protein>
    <submittedName>
        <fullName evidence="2">T3SS regulon anti-activator ExsD family protein</fullName>
    </submittedName>
</protein>
<reference evidence="2" key="1">
    <citation type="submission" date="2022-08" db="EMBL/GenBank/DDBJ databases">
        <authorList>
            <person name="Dale J.L."/>
        </authorList>
    </citation>
    <scope>NUCLEOTIDE SEQUENCE</scope>
    <source>
        <strain evidence="2">2022EL-00758</strain>
    </source>
</reference>
<proteinExistence type="predicted"/>
<accession>A0A9Q4CNS9</accession>
<dbReference type="Proteomes" id="UP001076655">
    <property type="component" value="Unassembled WGS sequence"/>
</dbReference>
<name>A0A9Q4CNS9_MORMO</name>
<evidence type="ECO:0000313" key="3">
    <source>
        <dbReference type="Proteomes" id="UP001076655"/>
    </source>
</evidence>